<evidence type="ECO:0000313" key="2">
    <source>
        <dbReference type="EMBL" id="EGT31813.1"/>
    </source>
</evidence>
<reference evidence="3" key="1">
    <citation type="submission" date="2011-07" db="EMBL/GenBank/DDBJ databases">
        <authorList>
            <consortium name="Caenorhabditis brenneri Sequencing and Analysis Consortium"/>
            <person name="Wilson R.K."/>
        </authorList>
    </citation>
    <scope>NUCLEOTIDE SEQUENCE [LARGE SCALE GENOMIC DNA]</scope>
    <source>
        <strain evidence="3">PB2801</strain>
    </source>
</reference>
<dbReference type="Proteomes" id="UP000008068">
    <property type="component" value="Unassembled WGS sequence"/>
</dbReference>
<organism evidence="3">
    <name type="scientific">Caenorhabditis brenneri</name>
    <name type="common">Nematode worm</name>
    <dbReference type="NCBI Taxonomy" id="135651"/>
    <lineage>
        <taxon>Eukaryota</taxon>
        <taxon>Metazoa</taxon>
        <taxon>Ecdysozoa</taxon>
        <taxon>Nematoda</taxon>
        <taxon>Chromadorea</taxon>
        <taxon>Rhabditida</taxon>
        <taxon>Rhabditina</taxon>
        <taxon>Rhabditomorpha</taxon>
        <taxon>Rhabditoidea</taxon>
        <taxon>Rhabditidae</taxon>
        <taxon>Peloderinae</taxon>
        <taxon>Caenorhabditis</taxon>
    </lineage>
</organism>
<dbReference type="EMBL" id="GL380822">
    <property type="protein sequence ID" value="EGT31813.1"/>
    <property type="molecule type" value="Genomic_DNA"/>
</dbReference>
<sequence length="28" mass="2881">MFPQLLLILVFVAQASAACGPAPTVPKP</sequence>
<name>G0PK81_CAEBE</name>
<feature type="non-terminal residue" evidence="2">
    <location>
        <position position="28"/>
    </location>
</feature>
<keyword evidence="1" id="KW-0732">Signal</keyword>
<proteinExistence type="predicted"/>
<evidence type="ECO:0000313" key="3">
    <source>
        <dbReference type="Proteomes" id="UP000008068"/>
    </source>
</evidence>
<dbReference type="AlphaFoldDB" id="G0PK81"/>
<feature type="chain" id="PRO_5003407565" evidence="1">
    <location>
        <begin position="18"/>
        <end position="28"/>
    </location>
</feature>
<gene>
    <name evidence="2" type="ORF">CAEBREN_31857</name>
</gene>
<evidence type="ECO:0000256" key="1">
    <source>
        <dbReference type="SAM" id="SignalP"/>
    </source>
</evidence>
<dbReference type="InParanoid" id="G0PK81"/>
<accession>G0PK81</accession>
<feature type="signal peptide" evidence="1">
    <location>
        <begin position="1"/>
        <end position="17"/>
    </location>
</feature>
<dbReference type="HOGENOM" id="CLU_3414368_0_0_1"/>
<keyword evidence="3" id="KW-1185">Reference proteome</keyword>
<protein>
    <submittedName>
        <fullName evidence="2">Uncharacterized protein</fullName>
    </submittedName>
</protein>